<dbReference type="PANTHER" id="PTHR40112:SF1">
    <property type="entry name" value="H2HPP ISOMERASE"/>
    <property type="match status" value="1"/>
</dbReference>
<dbReference type="InterPro" id="IPR011051">
    <property type="entry name" value="RmlC_Cupin_sf"/>
</dbReference>
<name>A0A381UIL9_9ZZZZ</name>
<gene>
    <name evidence="2" type="ORF">METZ01_LOCUS80844</name>
</gene>
<accession>A0A381UIL9</accession>
<dbReference type="InterPro" id="IPR052535">
    <property type="entry name" value="Bacilysin_H2HPP_isomerase"/>
</dbReference>
<organism evidence="2">
    <name type="scientific">marine metagenome</name>
    <dbReference type="NCBI Taxonomy" id="408172"/>
    <lineage>
        <taxon>unclassified sequences</taxon>
        <taxon>metagenomes</taxon>
        <taxon>ecological metagenomes</taxon>
    </lineage>
</organism>
<evidence type="ECO:0000313" key="2">
    <source>
        <dbReference type="EMBL" id="SVA27990.1"/>
    </source>
</evidence>
<feature type="domain" description="Cupin type-2" evidence="1">
    <location>
        <begin position="33"/>
        <end position="87"/>
    </location>
</feature>
<dbReference type="InterPro" id="IPR014710">
    <property type="entry name" value="RmlC-like_jellyroll"/>
</dbReference>
<sequence>MQPVRWNDIKVERIGNAIERRVLWGSNGTSARLTIAGGTHVKKHSHPAEQFTCILEGVLRMEIAGDEVTLQEGDMLVIPANVEHEAWSIVDTVVWDFFTEVREDWKLGQHQYLSGDQ</sequence>
<protein>
    <recommendedName>
        <fullName evidence="1">Cupin type-2 domain-containing protein</fullName>
    </recommendedName>
</protein>
<dbReference type="InterPro" id="IPR013096">
    <property type="entry name" value="Cupin_2"/>
</dbReference>
<dbReference type="SUPFAM" id="SSF51182">
    <property type="entry name" value="RmlC-like cupins"/>
    <property type="match status" value="1"/>
</dbReference>
<dbReference type="EMBL" id="UINC01006516">
    <property type="protein sequence ID" value="SVA27990.1"/>
    <property type="molecule type" value="Genomic_DNA"/>
</dbReference>
<proteinExistence type="predicted"/>
<evidence type="ECO:0000259" key="1">
    <source>
        <dbReference type="Pfam" id="PF07883"/>
    </source>
</evidence>
<dbReference type="AlphaFoldDB" id="A0A381UIL9"/>
<reference evidence="2" key="1">
    <citation type="submission" date="2018-05" db="EMBL/GenBank/DDBJ databases">
        <authorList>
            <person name="Lanie J.A."/>
            <person name="Ng W.-L."/>
            <person name="Kazmierczak K.M."/>
            <person name="Andrzejewski T.M."/>
            <person name="Davidsen T.M."/>
            <person name="Wayne K.J."/>
            <person name="Tettelin H."/>
            <person name="Glass J.I."/>
            <person name="Rusch D."/>
            <person name="Podicherti R."/>
            <person name="Tsui H.-C.T."/>
            <person name="Winkler M.E."/>
        </authorList>
    </citation>
    <scope>NUCLEOTIDE SEQUENCE</scope>
</reference>
<dbReference type="Gene3D" id="2.60.120.10">
    <property type="entry name" value="Jelly Rolls"/>
    <property type="match status" value="1"/>
</dbReference>
<dbReference type="Pfam" id="PF07883">
    <property type="entry name" value="Cupin_2"/>
    <property type="match status" value="1"/>
</dbReference>
<dbReference type="CDD" id="cd02238">
    <property type="entry name" value="cupin_KdgF"/>
    <property type="match status" value="1"/>
</dbReference>
<dbReference type="PANTHER" id="PTHR40112">
    <property type="entry name" value="H2HPP ISOMERASE"/>
    <property type="match status" value="1"/>
</dbReference>